<sequence length="246" mass="27239">MQISRLVNKDNDGMACNIKVASKDAGLEIEFNKETPKWNAVEIGNESWEQAMSDVYGIFIPAKEVLSNNYNLNAAVERGNVQFDDTYLDILNAAKIDVSKDDAQDNKKNMLIAIESVIGGSVIYDASLDTFFLYKDDVKEEFNLVSEGIRKLAILWLLVRNGAIKSVSAVFGDEPEANINPAVIPLVAKIILGLQRNGVQIFIATHDYFLCKYLEVERGVGDSVVYHSLYKEDGEVKCESVMASSA</sequence>
<gene>
    <name evidence="2" type="ORF">SAMN05216366_10567</name>
</gene>
<dbReference type="SUPFAM" id="SSF52540">
    <property type="entry name" value="P-loop containing nucleoside triphosphate hydrolases"/>
    <property type="match status" value="1"/>
</dbReference>
<dbReference type="EMBL" id="FNJQ01000005">
    <property type="protein sequence ID" value="SDP05093.1"/>
    <property type="molecule type" value="Genomic_DNA"/>
</dbReference>
<reference evidence="2 3" key="1">
    <citation type="submission" date="2016-10" db="EMBL/GenBank/DDBJ databases">
        <authorList>
            <person name="de Groot N.N."/>
        </authorList>
    </citation>
    <scope>NUCLEOTIDE SEQUENCE [LARGE SCALE GENOMIC DNA]</scope>
    <source>
        <strain evidence="2 3">S137</strain>
    </source>
</reference>
<evidence type="ECO:0000259" key="1">
    <source>
        <dbReference type="Pfam" id="PF13304"/>
    </source>
</evidence>
<feature type="domain" description="ATPase AAA-type core" evidence="1">
    <location>
        <begin position="110"/>
        <end position="210"/>
    </location>
</feature>
<accession>A0A1H0PJA8</accession>
<dbReference type="GO" id="GO:0016887">
    <property type="term" value="F:ATP hydrolysis activity"/>
    <property type="evidence" value="ECO:0007669"/>
    <property type="project" value="InterPro"/>
</dbReference>
<evidence type="ECO:0000313" key="2">
    <source>
        <dbReference type="EMBL" id="SDP05093.1"/>
    </source>
</evidence>
<dbReference type="AlphaFoldDB" id="A0A1H0PJA8"/>
<dbReference type="GO" id="GO:0005524">
    <property type="term" value="F:ATP binding"/>
    <property type="evidence" value="ECO:0007669"/>
    <property type="project" value="InterPro"/>
</dbReference>
<name>A0A1H0PJA8_SELRU</name>
<dbReference type="Pfam" id="PF13304">
    <property type="entry name" value="AAA_21"/>
    <property type="match status" value="1"/>
</dbReference>
<dbReference type="Proteomes" id="UP000182412">
    <property type="component" value="Unassembled WGS sequence"/>
</dbReference>
<dbReference type="InterPro" id="IPR003959">
    <property type="entry name" value="ATPase_AAA_core"/>
</dbReference>
<protein>
    <submittedName>
        <fullName evidence="2">AAA domain-containing protein, putative AbiEii toxin, Type IV TA system</fullName>
    </submittedName>
</protein>
<evidence type="ECO:0000313" key="3">
    <source>
        <dbReference type="Proteomes" id="UP000182412"/>
    </source>
</evidence>
<dbReference type="InterPro" id="IPR027417">
    <property type="entry name" value="P-loop_NTPase"/>
</dbReference>
<organism evidence="2 3">
    <name type="scientific">Selenomonas ruminantium</name>
    <dbReference type="NCBI Taxonomy" id="971"/>
    <lineage>
        <taxon>Bacteria</taxon>
        <taxon>Bacillati</taxon>
        <taxon>Bacillota</taxon>
        <taxon>Negativicutes</taxon>
        <taxon>Selenomonadales</taxon>
        <taxon>Selenomonadaceae</taxon>
        <taxon>Selenomonas</taxon>
    </lineage>
</organism>
<proteinExistence type="predicted"/>
<dbReference type="Gene3D" id="3.40.50.300">
    <property type="entry name" value="P-loop containing nucleotide triphosphate hydrolases"/>
    <property type="match status" value="1"/>
</dbReference>